<feature type="active site" description="Tele-AMP-histidine intermediate" evidence="1">
    <location>
        <position position="132"/>
    </location>
</feature>
<dbReference type="Pfam" id="PF01230">
    <property type="entry name" value="HIT"/>
    <property type="match status" value="1"/>
</dbReference>
<feature type="domain" description="HIT" evidence="5">
    <location>
        <begin position="39"/>
        <end position="146"/>
    </location>
</feature>
<feature type="compositionally biased region" description="Low complexity" evidence="4">
    <location>
        <begin position="13"/>
        <end position="23"/>
    </location>
</feature>
<dbReference type="Gene3D" id="3.30.428.10">
    <property type="entry name" value="HIT-like"/>
    <property type="match status" value="1"/>
</dbReference>
<dbReference type="GO" id="GO:0003824">
    <property type="term" value="F:catalytic activity"/>
    <property type="evidence" value="ECO:0007669"/>
    <property type="project" value="InterPro"/>
</dbReference>
<name>A0A4R5A1X7_9ACTN</name>
<organism evidence="6 7">
    <name type="scientific">Jiangella aurantiaca</name>
    <dbReference type="NCBI Taxonomy" id="2530373"/>
    <lineage>
        <taxon>Bacteria</taxon>
        <taxon>Bacillati</taxon>
        <taxon>Actinomycetota</taxon>
        <taxon>Actinomycetes</taxon>
        <taxon>Jiangellales</taxon>
        <taxon>Jiangellaceae</taxon>
        <taxon>Jiangella</taxon>
    </lineage>
</organism>
<dbReference type="InterPro" id="IPR036265">
    <property type="entry name" value="HIT-like_sf"/>
</dbReference>
<dbReference type="InterPro" id="IPR001310">
    <property type="entry name" value="Histidine_triad_HIT"/>
</dbReference>
<dbReference type="PRINTS" id="PR00332">
    <property type="entry name" value="HISTRIAD"/>
</dbReference>
<dbReference type="PANTHER" id="PTHR23089">
    <property type="entry name" value="HISTIDINE TRIAD HIT PROTEIN"/>
    <property type="match status" value="1"/>
</dbReference>
<protein>
    <submittedName>
        <fullName evidence="6">Histidine triad nucleotide-binding protein</fullName>
    </submittedName>
</protein>
<evidence type="ECO:0000256" key="1">
    <source>
        <dbReference type="PIRSR" id="PIRSR601310-1"/>
    </source>
</evidence>
<evidence type="ECO:0000259" key="5">
    <source>
        <dbReference type="PROSITE" id="PS51084"/>
    </source>
</evidence>
<evidence type="ECO:0000256" key="2">
    <source>
        <dbReference type="PIRSR" id="PIRSR601310-3"/>
    </source>
</evidence>
<proteinExistence type="predicted"/>
<keyword evidence="7" id="KW-1185">Reference proteome</keyword>
<dbReference type="InterPro" id="IPR019808">
    <property type="entry name" value="Histidine_triad_CS"/>
</dbReference>
<dbReference type="PROSITE" id="PS00892">
    <property type="entry name" value="HIT_1"/>
    <property type="match status" value="1"/>
</dbReference>
<accession>A0A4R5A1X7</accession>
<feature type="short sequence motif" description="Histidine triad motif" evidence="2 3">
    <location>
        <begin position="130"/>
        <end position="134"/>
    </location>
</feature>
<comment type="caution">
    <text evidence="6">The sequence shown here is derived from an EMBL/GenBank/DDBJ whole genome shotgun (WGS) entry which is preliminary data.</text>
</comment>
<reference evidence="6 7" key="1">
    <citation type="submission" date="2019-02" db="EMBL/GenBank/DDBJ databases">
        <title>Draft genome sequences of novel Actinobacteria.</title>
        <authorList>
            <person name="Sahin N."/>
            <person name="Ay H."/>
            <person name="Saygin H."/>
        </authorList>
    </citation>
    <scope>NUCLEOTIDE SEQUENCE [LARGE SCALE GENOMIC DNA]</scope>
    <source>
        <strain evidence="6 7">8K307</strain>
    </source>
</reference>
<evidence type="ECO:0000313" key="6">
    <source>
        <dbReference type="EMBL" id="TDD65888.1"/>
    </source>
</evidence>
<dbReference type="AlphaFoldDB" id="A0A4R5A1X7"/>
<evidence type="ECO:0000256" key="3">
    <source>
        <dbReference type="PROSITE-ProRule" id="PRU00464"/>
    </source>
</evidence>
<dbReference type="OrthoDB" id="9784774at2"/>
<evidence type="ECO:0000256" key="4">
    <source>
        <dbReference type="SAM" id="MobiDB-lite"/>
    </source>
</evidence>
<dbReference type="InterPro" id="IPR011146">
    <property type="entry name" value="HIT-like"/>
</dbReference>
<dbReference type="CDD" id="cd01276">
    <property type="entry name" value="PKCI_related"/>
    <property type="match status" value="1"/>
</dbReference>
<dbReference type="EMBL" id="SMLB01000046">
    <property type="protein sequence ID" value="TDD65888.1"/>
    <property type="molecule type" value="Genomic_DNA"/>
</dbReference>
<feature type="region of interest" description="Disordered" evidence="4">
    <location>
        <begin position="1"/>
        <end position="26"/>
    </location>
</feature>
<dbReference type="Proteomes" id="UP000295217">
    <property type="component" value="Unassembled WGS sequence"/>
</dbReference>
<evidence type="ECO:0000313" key="7">
    <source>
        <dbReference type="Proteomes" id="UP000295217"/>
    </source>
</evidence>
<sequence length="146" mass="15445">MTPGGPNWLQPTAGSSAGGLPSLLPEPPEARVTRDADCLFCKIAGGEIPADVVRENERTLAFRDISPQAPTHVLVVPRDHHRDVASLAAAEPDTLAELVRTAADVAADEGIDAYRLVFNTGEQAGQSVFHVHVHVLGGRAMTWPPG</sequence>
<dbReference type="PROSITE" id="PS51084">
    <property type="entry name" value="HIT_2"/>
    <property type="match status" value="1"/>
</dbReference>
<dbReference type="SUPFAM" id="SSF54197">
    <property type="entry name" value="HIT-like"/>
    <property type="match status" value="1"/>
</dbReference>
<gene>
    <name evidence="6" type="ORF">E1262_23960</name>
</gene>